<proteinExistence type="inferred from homology"/>
<keyword evidence="2" id="KW-0479">Metal-binding</keyword>
<keyword evidence="7" id="KW-1133">Transmembrane helix</keyword>
<keyword evidence="10" id="KW-1185">Reference proteome</keyword>
<name>A0ABS5REL8_9MYCO</name>
<comment type="cofactor">
    <cofactor evidence="5">
        <name>[2Fe-2S] cluster</name>
        <dbReference type="ChEBI" id="CHEBI:190135"/>
    </cofactor>
</comment>
<feature type="transmembrane region" description="Helical" evidence="7">
    <location>
        <begin position="86"/>
        <end position="106"/>
    </location>
</feature>
<protein>
    <submittedName>
        <fullName evidence="9">Rieske 2Fe-2S domain-containing protein</fullName>
    </submittedName>
</protein>
<comment type="similarity">
    <text evidence="6">Belongs to the bacterial ring-hydroxylating dioxygenase ferredoxin component family.</text>
</comment>
<evidence type="ECO:0000259" key="8">
    <source>
        <dbReference type="PROSITE" id="PS51296"/>
    </source>
</evidence>
<evidence type="ECO:0000256" key="5">
    <source>
        <dbReference type="ARBA" id="ARBA00034078"/>
    </source>
</evidence>
<dbReference type="Pfam" id="PF00355">
    <property type="entry name" value="Rieske"/>
    <property type="match status" value="1"/>
</dbReference>
<evidence type="ECO:0000256" key="2">
    <source>
        <dbReference type="ARBA" id="ARBA00022723"/>
    </source>
</evidence>
<keyword evidence="3" id="KW-0408">Iron</keyword>
<keyword evidence="7" id="KW-0812">Transmembrane</keyword>
<evidence type="ECO:0000256" key="6">
    <source>
        <dbReference type="ARBA" id="ARBA00038001"/>
    </source>
</evidence>
<dbReference type="Gene3D" id="2.102.10.10">
    <property type="entry name" value="Rieske [2Fe-2S] iron-sulphur domain"/>
    <property type="match status" value="1"/>
</dbReference>
<dbReference type="EMBL" id="JAHCLR010000004">
    <property type="protein sequence ID" value="MBS9532713.1"/>
    <property type="molecule type" value="Genomic_DNA"/>
</dbReference>
<dbReference type="PANTHER" id="PTHR21496">
    <property type="entry name" value="FERREDOXIN-RELATED"/>
    <property type="match status" value="1"/>
</dbReference>
<feature type="transmembrane region" description="Helical" evidence="7">
    <location>
        <begin position="118"/>
        <end position="137"/>
    </location>
</feature>
<gene>
    <name evidence="9" type="ORF">KIH27_03825</name>
</gene>
<dbReference type="RefSeq" id="WP_214091596.1">
    <property type="nucleotide sequence ID" value="NZ_JAHCLR010000004.1"/>
</dbReference>
<evidence type="ECO:0000256" key="3">
    <source>
        <dbReference type="ARBA" id="ARBA00023004"/>
    </source>
</evidence>
<dbReference type="PROSITE" id="PS51296">
    <property type="entry name" value="RIESKE"/>
    <property type="match status" value="1"/>
</dbReference>
<evidence type="ECO:0000313" key="9">
    <source>
        <dbReference type="EMBL" id="MBS9532713.1"/>
    </source>
</evidence>
<evidence type="ECO:0000256" key="1">
    <source>
        <dbReference type="ARBA" id="ARBA00022714"/>
    </source>
</evidence>
<dbReference type="InterPro" id="IPR036922">
    <property type="entry name" value="Rieske_2Fe-2S_sf"/>
</dbReference>
<feature type="domain" description="Rieske" evidence="8">
    <location>
        <begin position="191"/>
        <end position="288"/>
    </location>
</feature>
<keyword evidence="1" id="KW-0001">2Fe-2S</keyword>
<reference evidence="9 10" key="1">
    <citation type="submission" date="2021-05" db="EMBL/GenBank/DDBJ databases">
        <title>Mycobacterium acidophilum sp. nov., an extremely acid-tolerant member of the genus Mycobacterium.</title>
        <authorList>
            <person name="Xia J."/>
        </authorList>
    </citation>
    <scope>NUCLEOTIDE SEQUENCE [LARGE SCALE GENOMIC DNA]</scope>
    <source>
        <strain evidence="9 10">M1</strain>
    </source>
</reference>
<organism evidence="9 10">
    <name type="scientific">Mycolicibacter acidiphilus</name>
    <dbReference type="NCBI Taxonomy" id="2835306"/>
    <lineage>
        <taxon>Bacteria</taxon>
        <taxon>Bacillati</taxon>
        <taxon>Actinomycetota</taxon>
        <taxon>Actinomycetes</taxon>
        <taxon>Mycobacteriales</taxon>
        <taxon>Mycobacteriaceae</taxon>
        <taxon>Mycolicibacter</taxon>
    </lineage>
</organism>
<keyword evidence="7" id="KW-0472">Membrane</keyword>
<dbReference type="Proteomes" id="UP001519535">
    <property type="component" value="Unassembled WGS sequence"/>
</dbReference>
<evidence type="ECO:0000256" key="7">
    <source>
        <dbReference type="SAM" id="Phobius"/>
    </source>
</evidence>
<evidence type="ECO:0000256" key="4">
    <source>
        <dbReference type="ARBA" id="ARBA00023014"/>
    </source>
</evidence>
<dbReference type="InterPro" id="IPR019251">
    <property type="entry name" value="DUF2231_TM"/>
</dbReference>
<dbReference type="Pfam" id="PF09990">
    <property type="entry name" value="DUF2231"/>
    <property type="match status" value="1"/>
</dbReference>
<dbReference type="PANTHER" id="PTHR21496:SF0">
    <property type="entry name" value="RIESKE DOMAIN-CONTAINING PROTEIN"/>
    <property type="match status" value="1"/>
</dbReference>
<comment type="caution">
    <text evidence="9">The sequence shown here is derived from an EMBL/GenBank/DDBJ whole genome shotgun (WGS) entry which is preliminary data.</text>
</comment>
<accession>A0ABS5REL8</accession>
<evidence type="ECO:0000313" key="10">
    <source>
        <dbReference type="Proteomes" id="UP001519535"/>
    </source>
</evidence>
<dbReference type="InterPro" id="IPR017941">
    <property type="entry name" value="Rieske_2Fe-2S"/>
</dbReference>
<keyword evidence="4" id="KW-0411">Iron-sulfur</keyword>
<sequence>MPIDAAARKLTDTVEGASVLDKPAKFVVGKLGRLTKAGKFKDLISGSPMGHPVHPPLTELVIGSFMSTTALDVLAPNVGAKAANRLTAVGMAAFLPAALSGASDWVDTEYGDEKSRRIGLVHATVNVVALALYGAALRARRRGNRAQATLLSLSGAGVLSSAGYLGGHMTFVRGVGVNQTAFESGGPTDWTPVLPAADLAEGKVHGGDAGGTPVLLGRVGGQVYAIHDTCTHRGCPISAGSDPLDGHTVTCFCHGSKFDIRDGGLLQGPAIIGQPTFQCREADGQIEVRKPG</sequence>
<dbReference type="SUPFAM" id="SSF50022">
    <property type="entry name" value="ISP domain"/>
    <property type="match status" value="1"/>
</dbReference>